<organism evidence="1">
    <name type="scientific">uncultured marine microorganism</name>
    <dbReference type="NCBI Taxonomy" id="415540"/>
    <lineage>
        <taxon>unclassified sequences</taxon>
        <taxon>environmental samples</taxon>
    </lineage>
</organism>
<evidence type="ECO:0000313" key="1">
    <source>
        <dbReference type="EMBL" id="CAM58127.1"/>
    </source>
</evidence>
<name>A5CFW9_9ZZZZ</name>
<proteinExistence type="predicted"/>
<dbReference type="AlphaFoldDB" id="A5CFW9"/>
<sequence>MKMYEAINGRIDEALKSAGIPYPENMDAQEEFGNDGDYTPTTRELHWLVFPGMPKCEDDLSFTSRDENGCINWWDVSPAKTNYWPVHQQYGRAMALELLDLIHNPEREQDEDGMAFNWFAQIAGEIARTEGKCRRKYNTDGLGLGFFEVIGEHLINGAYNR</sequence>
<dbReference type="EMBL" id="AM501427">
    <property type="protein sequence ID" value="CAM58127.1"/>
    <property type="molecule type" value="Genomic_DNA"/>
</dbReference>
<accession>A5CFW9</accession>
<protein>
    <submittedName>
        <fullName evidence="1">Uncharacterized protein</fullName>
    </submittedName>
</protein>
<reference evidence="1" key="1">
    <citation type="submission" date="2007-03" db="EMBL/GenBank/DDBJ databases">
        <title>Isolation and characterization of alkane hydroxylases from Pacific deep-sea sediment.</title>
        <authorList>
            <person name="Xu M."/>
        </authorList>
    </citation>
    <scope>NUCLEOTIDE SEQUENCE</scope>
</reference>